<evidence type="ECO:0000313" key="4">
    <source>
        <dbReference type="EMBL" id="CAB5002006.1"/>
    </source>
</evidence>
<dbReference type="GO" id="GO:0005737">
    <property type="term" value="C:cytoplasm"/>
    <property type="evidence" value="ECO:0007669"/>
    <property type="project" value="TreeGrafter"/>
</dbReference>
<evidence type="ECO:0000313" key="2">
    <source>
        <dbReference type="EMBL" id="CAB4752612.1"/>
    </source>
</evidence>
<evidence type="ECO:0000313" key="5">
    <source>
        <dbReference type="EMBL" id="CAB5061389.1"/>
    </source>
</evidence>
<dbReference type="Pfam" id="PF00300">
    <property type="entry name" value="His_Phos_1"/>
    <property type="match status" value="1"/>
</dbReference>
<dbReference type="EMBL" id="CAEZYY010000011">
    <property type="protein sequence ID" value="CAB4752612.1"/>
    <property type="molecule type" value="Genomic_DNA"/>
</dbReference>
<accession>A0A6J6R213</accession>
<dbReference type="EMBL" id="CAFBLR010000024">
    <property type="protein sequence ID" value="CAB4864718.1"/>
    <property type="molecule type" value="Genomic_DNA"/>
</dbReference>
<dbReference type="InterPro" id="IPR050275">
    <property type="entry name" value="PGM_Phosphatase"/>
</dbReference>
<dbReference type="PANTHER" id="PTHR48100">
    <property type="entry name" value="BROAD-SPECIFICITY PHOSPHATASE YOR283W-RELATED"/>
    <property type="match status" value="1"/>
</dbReference>
<dbReference type="AlphaFoldDB" id="A0A6J6R213"/>
<dbReference type="CDD" id="cd07067">
    <property type="entry name" value="HP_PGM_like"/>
    <property type="match status" value="1"/>
</dbReference>
<dbReference type="SMART" id="SM00855">
    <property type="entry name" value="PGAM"/>
    <property type="match status" value="1"/>
</dbReference>
<dbReference type="GO" id="GO:0016791">
    <property type="term" value="F:phosphatase activity"/>
    <property type="evidence" value="ECO:0007669"/>
    <property type="project" value="TreeGrafter"/>
</dbReference>
<dbReference type="SUPFAM" id="SSF53254">
    <property type="entry name" value="Phosphoglycerate mutase-like"/>
    <property type="match status" value="1"/>
</dbReference>
<dbReference type="EMBL" id="CAFBON010000214">
    <property type="protein sequence ID" value="CAB5002006.1"/>
    <property type="molecule type" value="Genomic_DNA"/>
</dbReference>
<protein>
    <submittedName>
        <fullName evidence="1">Unannotated protein</fullName>
    </submittedName>
</protein>
<evidence type="ECO:0000313" key="3">
    <source>
        <dbReference type="EMBL" id="CAB4864718.1"/>
    </source>
</evidence>
<dbReference type="InterPro" id="IPR013078">
    <property type="entry name" value="His_Pase_superF_clade-1"/>
</dbReference>
<sequence>MLILVRHGRTAANAAGLLQGRLDLALDEVGHEQAGRIGALLREEPQGTLRVVSSPLLRARQTASYVSDEVEVDERLQEIAYGEYEGRPLTDVSPSEWERWRADPHYAPEGGESLAALLARVRPALEELAAQSVDRDIVVVSHVSPIKAAIAWALNVGIEISWRCQLDQASISRIAISPRGPSLRTYNDTAHLG</sequence>
<evidence type="ECO:0000313" key="1">
    <source>
        <dbReference type="EMBL" id="CAB4715963.1"/>
    </source>
</evidence>
<proteinExistence type="predicted"/>
<dbReference type="PIRSF" id="PIRSF000709">
    <property type="entry name" value="6PFK_2-Ptase"/>
    <property type="match status" value="1"/>
</dbReference>
<dbReference type="InterPro" id="IPR029033">
    <property type="entry name" value="His_PPase_superfam"/>
</dbReference>
<name>A0A6J6R213_9ZZZZ</name>
<gene>
    <name evidence="1" type="ORF">UFOPK2602_01422</name>
    <name evidence="2" type="ORF">UFOPK2806_01109</name>
    <name evidence="3" type="ORF">UFOPK3417_00418</name>
    <name evidence="4" type="ORF">UFOPK3954_01791</name>
    <name evidence="5" type="ORF">UFOPK4306_01053</name>
</gene>
<dbReference type="Gene3D" id="3.40.50.1240">
    <property type="entry name" value="Phosphoglycerate mutase-like"/>
    <property type="match status" value="1"/>
</dbReference>
<dbReference type="PANTHER" id="PTHR48100:SF62">
    <property type="entry name" value="GLUCOSYL-3-PHOSPHOGLYCERATE PHOSPHATASE"/>
    <property type="match status" value="1"/>
</dbReference>
<dbReference type="EMBL" id="CAEZXX010000099">
    <property type="protein sequence ID" value="CAB4715963.1"/>
    <property type="molecule type" value="Genomic_DNA"/>
</dbReference>
<dbReference type="EMBL" id="CAFBQP010000034">
    <property type="protein sequence ID" value="CAB5061389.1"/>
    <property type="molecule type" value="Genomic_DNA"/>
</dbReference>
<reference evidence="1" key="1">
    <citation type="submission" date="2020-05" db="EMBL/GenBank/DDBJ databases">
        <authorList>
            <person name="Chiriac C."/>
            <person name="Salcher M."/>
            <person name="Ghai R."/>
            <person name="Kavagutti S V."/>
        </authorList>
    </citation>
    <scope>NUCLEOTIDE SEQUENCE</scope>
</reference>
<organism evidence="1">
    <name type="scientific">freshwater metagenome</name>
    <dbReference type="NCBI Taxonomy" id="449393"/>
    <lineage>
        <taxon>unclassified sequences</taxon>
        <taxon>metagenomes</taxon>
        <taxon>ecological metagenomes</taxon>
    </lineage>
</organism>